<dbReference type="GO" id="GO:0010181">
    <property type="term" value="F:FMN binding"/>
    <property type="evidence" value="ECO:0007669"/>
    <property type="project" value="InterPro"/>
</dbReference>
<organism evidence="11 12">
    <name type="scientific">Halochromatium glycolicum</name>
    <dbReference type="NCBI Taxonomy" id="85075"/>
    <lineage>
        <taxon>Bacteria</taxon>
        <taxon>Pseudomonadati</taxon>
        <taxon>Pseudomonadota</taxon>
        <taxon>Gammaproteobacteria</taxon>
        <taxon>Chromatiales</taxon>
        <taxon>Chromatiaceae</taxon>
        <taxon>Halochromatium</taxon>
    </lineage>
</organism>
<dbReference type="Gene3D" id="3.40.50.360">
    <property type="match status" value="1"/>
</dbReference>
<dbReference type="InterPro" id="IPR008254">
    <property type="entry name" value="Flavodoxin/NO_synth"/>
</dbReference>
<dbReference type="PROSITE" id="PS00201">
    <property type="entry name" value="FLAVODOXIN"/>
    <property type="match status" value="1"/>
</dbReference>
<dbReference type="Pfam" id="PF00258">
    <property type="entry name" value="Flavodoxin_1"/>
    <property type="match status" value="1"/>
</dbReference>
<evidence type="ECO:0000259" key="10">
    <source>
        <dbReference type="PROSITE" id="PS50902"/>
    </source>
</evidence>
<keyword evidence="4" id="KW-0813">Transport</keyword>
<evidence type="ECO:0000256" key="5">
    <source>
        <dbReference type="ARBA" id="ARBA00022630"/>
    </source>
</evidence>
<evidence type="ECO:0000313" key="11">
    <source>
        <dbReference type="EMBL" id="MBK1703413.1"/>
    </source>
</evidence>
<dbReference type="InterPro" id="IPR016440">
    <property type="entry name" value="Rubredoxin-O_OxRdtase"/>
</dbReference>
<keyword evidence="6" id="KW-0288">FMN</keyword>
<dbReference type="Proteomes" id="UP001296776">
    <property type="component" value="Unassembled WGS sequence"/>
</dbReference>
<evidence type="ECO:0000256" key="9">
    <source>
        <dbReference type="SAM" id="MobiDB-lite"/>
    </source>
</evidence>
<keyword evidence="7" id="KW-0249">Electron transport</keyword>
<comment type="caution">
    <text evidence="11">The sequence shown here is derived from an EMBL/GenBank/DDBJ whole genome shotgun (WGS) entry which is preliminary data.</text>
</comment>
<dbReference type="Gene3D" id="3.60.15.10">
    <property type="entry name" value="Ribonuclease Z/Hydroxyacylglutathione hydrolase-like"/>
    <property type="match status" value="1"/>
</dbReference>
<accession>A0AAJ0X8R9</accession>
<sequence length="462" mass="50476">MNSDDAIAAGNDAVEIANGVHWIGALDPGLRHFDLILRTSNGTSYNAYVVRGRDGVAVIDTVKAEHAESFFSRLESVARYDEIRVIVLNHLEPDHTGALPELLRRAPQARLLISKRAPAMLKALLKPTTDQLDYETADNGDEIDLGDRPLRFLHTPFLHWPDTQCTYLADEQVLFSGDLFGCHYCDARLFNDRVGDFRFAFEYYYAHIMRPFKAHLRDALRLIAPLPLALLAPAHGPVLRERPRRYISRYRELALCDEGFEQAVTEGNDHRSLILFFLSAYGSTARMADAVRAGAERVPGVRVSLHDLEGGETQPFVDLIEQADGIVLGSPTINGDAVKPIWDLLSSLTVVDLRGKLGAAFGSYGWSGEAVPMIEDRLRGLKLRVPVPGLRVKLVPTEDELTESQAFGQRLAQALMQGDAGAGAGAGSDTGTSTTRGTDASTATDPPSTGGGAKRVLDFSEL</sequence>
<protein>
    <submittedName>
        <fullName evidence="11">MBL fold metallo-hydrolase</fullName>
    </submittedName>
</protein>
<dbReference type="CDD" id="cd07709">
    <property type="entry name" value="flavodiiron_proteins_MBL-fold"/>
    <property type="match status" value="1"/>
</dbReference>
<reference evidence="11" key="2">
    <citation type="journal article" date="2020" name="Microorganisms">
        <title>Osmotic Adaptation and Compatible Solute Biosynthesis of Phototrophic Bacteria as Revealed from Genome Analyses.</title>
        <authorList>
            <person name="Imhoff J.F."/>
            <person name="Rahn T."/>
            <person name="Kunzel S."/>
            <person name="Keller A."/>
            <person name="Neulinger S.C."/>
        </authorList>
    </citation>
    <scope>NUCLEOTIDE SEQUENCE</scope>
    <source>
        <strain evidence="11">DSM 11080</strain>
    </source>
</reference>
<dbReference type="InterPro" id="IPR001279">
    <property type="entry name" value="Metallo-B-lactamas"/>
</dbReference>
<dbReference type="Pfam" id="PF19583">
    <property type="entry name" value="ODP"/>
    <property type="match status" value="1"/>
</dbReference>
<comment type="cofactor">
    <cofactor evidence="1">
        <name>FMN</name>
        <dbReference type="ChEBI" id="CHEBI:58210"/>
    </cofactor>
</comment>
<dbReference type="PANTHER" id="PTHR32145:SF11">
    <property type="entry name" value="DIFLAVIN FLAVOPROTEIN A 2-RELATED"/>
    <property type="match status" value="1"/>
</dbReference>
<gene>
    <name evidence="11" type="ORF">CKO40_02310</name>
</gene>
<dbReference type="InterPro" id="IPR045761">
    <property type="entry name" value="ODP_dom"/>
</dbReference>
<dbReference type="InterPro" id="IPR001226">
    <property type="entry name" value="Flavodoxin_CS"/>
</dbReference>
<dbReference type="GO" id="GO:0046872">
    <property type="term" value="F:metal ion binding"/>
    <property type="evidence" value="ECO:0007669"/>
    <property type="project" value="InterPro"/>
</dbReference>
<comment type="similarity">
    <text evidence="3">In the N-terminal section; belongs to the zinc metallo-hydrolase group 3 family.</text>
</comment>
<dbReference type="SUPFAM" id="SSF56281">
    <property type="entry name" value="Metallo-hydrolase/oxidoreductase"/>
    <property type="match status" value="1"/>
</dbReference>
<dbReference type="InterPro" id="IPR029039">
    <property type="entry name" value="Flavoprotein-like_sf"/>
</dbReference>
<reference evidence="11" key="1">
    <citation type="submission" date="2017-08" db="EMBL/GenBank/DDBJ databases">
        <authorList>
            <person name="Imhoff J.F."/>
            <person name="Rahn T."/>
            <person name="Kuenzel S."/>
            <person name="Neulinger S.C."/>
        </authorList>
    </citation>
    <scope>NUCLEOTIDE SEQUENCE</scope>
    <source>
        <strain evidence="11">DSM 11080</strain>
    </source>
</reference>
<dbReference type="RefSeq" id="WP_200344342.1">
    <property type="nucleotide sequence ID" value="NZ_NRSJ01000002.1"/>
</dbReference>
<evidence type="ECO:0000256" key="7">
    <source>
        <dbReference type="ARBA" id="ARBA00022982"/>
    </source>
</evidence>
<feature type="domain" description="Flavodoxin-like" evidence="10">
    <location>
        <begin position="273"/>
        <end position="412"/>
    </location>
</feature>
<evidence type="ECO:0000256" key="2">
    <source>
        <dbReference type="ARBA" id="ARBA00001962"/>
    </source>
</evidence>
<name>A0AAJ0X8R9_9GAMM</name>
<evidence type="ECO:0000256" key="4">
    <source>
        <dbReference type="ARBA" id="ARBA00022448"/>
    </source>
</evidence>
<dbReference type="GO" id="GO:0016491">
    <property type="term" value="F:oxidoreductase activity"/>
    <property type="evidence" value="ECO:0007669"/>
    <property type="project" value="InterPro"/>
</dbReference>
<evidence type="ECO:0000256" key="1">
    <source>
        <dbReference type="ARBA" id="ARBA00001917"/>
    </source>
</evidence>
<comment type="cofactor">
    <cofactor evidence="2">
        <name>Fe cation</name>
        <dbReference type="ChEBI" id="CHEBI:24875"/>
    </cofactor>
</comment>
<dbReference type="PROSITE" id="PS50902">
    <property type="entry name" value="FLAVODOXIN_LIKE"/>
    <property type="match status" value="1"/>
</dbReference>
<dbReference type="AlphaFoldDB" id="A0AAJ0X8R9"/>
<dbReference type="SMART" id="SM00849">
    <property type="entry name" value="Lactamase_B"/>
    <property type="match status" value="1"/>
</dbReference>
<dbReference type="InterPro" id="IPR051285">
    <property type="entry name" value="NADH_oxidoreductase_modular"/>
</dbReference>
<dbReference type="PANTHER" id="PTHR32145">
    <property type="entry name" value="DIFLAVIN FLAVOPROTEIN A 2-RELATED"/>
    <property type="match status" value="1"/>
</dbReference>
<feature type="compositionally biased region" description="Low complexity" evidence="9">
    <location>
        <begin position="429"/>
        <end position="445"/>
    </location>
</feature>
<evidence type="ECO:0000256" key="6">
    <source>
        <dbReference type="ARBA" id="ARBA00022643"/>
    </source>
</evidence>
<dbReference type="EMBL" id="NRSJ01000002">
    <property type="protein sequence ID" value="MBK1703413.1"/>
    <property type="molecule type" value="Genomic_DNA"/>
</dbReference>
<evidence type="ECO:0000256" key="8">
    <source>
        <dbReference type="ARBA" id="ARBA00023004"/>
    </source>
</evidence>
<dbReference type="GO" id="GO:0009055">
    <property type="term" value="F:electron transfer activity"/>
    <property type="evidence" value="ECO:0007669"/>
    <property type="project" value="InterPro"/>
</dbReference>
<dbReference type="InterPro" id="IPR036866">
    <property type="entry name" value="RibonucZ/Hydroxyglut_hydro"/>
</dbReference>
<keyword evidence="5" id="KW-0285">Flavoprotein</keyword>
<dbReference type="PIRSF" id="PIRSF005243">
    <property type="entry name" value="ROO"/>
    <property type="match status" value="1"/>
</dbReference>
<evidence type="ECO:0000313" key="12">
    <source>
        <dbReference type="Proteomes" id="UP001296776"/>
    </source>
</evidence>
<feature type="region of interest" description="Disordered" evidence="9">
    <location>
        <begin position="419"/>
        <end position="462"/>
    </location>
</feature>
<evidence type="ECO:0000256" key="3">
    <source>
        <dbReference type="ARBA" id="ARBA00007121"/>
    </source>
</evidence>
<proteinExistence type="inferred from homology"/>
<dbReference type="SUPFAM" id="SSF52218">
    <property type="entry name" value="Flavoproteins"/>
    <property type="match status" value="1"/>
</dbReference>
<keyword evidence="8" id="KW-0408">Iron</keyword>
<keyword evidence="12" id="KW-1185">Reference proteome</keyword>